<evidence type="ECO:0000259" key="7">
    <source>
        <dbReference type="PROSITE" id="PS50847"/>
    </source>
</evidence>
<evidence type="ECO:0000313" key="8">
    <source>
        <dbReference type="EMBL" id="MBL3678013.1"/>
    </source>
</evidence>
<organism evidence="8 9">
    <name type="scientific">Leucobacter chromiireducens subsp. solipictus</name>
    <dbReference type="NCBI Taxonomy" id="398235"/>
    <lineage>
        <taxon>Bacteria</taxon>
        <taxon>Bacillati</taxon>
        <taxon>Actinomycetota</taxon>
        <taxon>Actinomycetes</taxon>
        <taxon>Micrococcales</taxon>
        <taxon>Microbacteriaceae</taxon>
        <taxon>Leucobacter</taxon>
    </lineage>
</organism>
<keyword evidence="4" id="KW-0572">Peptidoglycan-anchor</keyword>
<gene>
    <name evidence="8" type="ORF">D3230_01665</name>
</gene>
<comment type="caution">
    <text evidence="8">The sequence shown here is derived from an EMBL/GenBank/DDBJ whole genome shotgun (WGS) entry which is preliminary data.</text>
</comment>
<feature type="transmembrane region" description="Helical" evidence="6">
    <location>
        <begin position="984"/>
        <end position="1005"/>
    </location>
</feature>
<feature type="region of interest" description="Disordered" evidence="5">
    <location>
        <begin position="128"/>
        <end position="151"/>
    </location>
</feature>
<dbReference type="EMBL" id="QYAC01000001">
    <property type="protein sequence ID" value="MBL3678013.1"/>
    <property type="molecule type" value="Genomic_DNA"/>
</dbReference>
<evidence type="ECO:0000256" key="2">
    <source>
        <dbReference type="ARBA" id="ARBA00022525"/>
    </source>
</evidence>
<accession>A0ABS1SBU3</accession>
<reference evidence="8 9" key="1">
    <citation type="submission" date="2018-09" db="EMBL/GenBank/DDBJ databases">
        <title>Comparative genomics of Leucobacter spp.</title>
        <authorList>
            <person name="Reis A.C."/>
            <person name="Kolvenbach B.A."/>
            <person name="Corvini P.F.X."/>
            <person name="Nunes O.C."/>
        </authorList>
    </citation>
    <scope>NUCLEOTIDE SEQUENCE [LARGE SCALE GENOMIC DNA]</scope>
    <source>
        <strain evidence="8 9">TAN 31504</strain>
    </source>
</reference>
<keyword evidence="9" id="KW-1185">Reference proteome</keyword>
<feature type="domain" description="Gram-positive cocci surface proteins LPxTG" evidence="7">
    <location>
        <begin position="974"/>
        <end position="1009"/>
    </location>
</feature>
<dbReference type="InterPro" id="IPR019931">
    <property type="entry name" value="LPXTG_anchor"/>
</dbReference>
<name>A0ABS1SBU3_9MICO</name>
<protein>
    <recommendedName>
        <fullName evidence="7">Gram-positive cocci surface proteins LPxTG domain-containing protein</fullName>
    </recommendedName>
</protein>
<keyword evidence="6" id="KW-1133">Transmembrane helix</keyword>
<dbReference type="RefSeq" id="WP_202343260.1">
    <property type="nucleotide sequence ID" value="NZ_BAAAPI010000016.1"/>
</dbReference>
<proteinExistence type="predicted"/>
<keyword evidence="3" id="KW-0732">Signal</keyword>
<dbReference type="PROSITE" id="PS50847">
    <property type="entry name" value="GRAM_POS_ANCHORING"/>
    <property type="match status" value="1"/>
</dbReference>
<evidence type="ECO:0000256" key="3">
    <source>
        <dbReference type="ARBA" id="ARBA00022729"/>
    </source>
</evidence>
<dbReference type="Proteomes" id="UP001645859">
    <property type="component" value="Unassembled WGS sequence"/>
</dbReference>
<sequence length="1009" mass="106609">MTFPGGLVLSNYLMPNGTRAYCIEIQLGEPSGFMSEAGRVSILPGRTGMFPAWGDPAGMRQMNYLIDRHGQNRDAWSAAAVQLSVWRLRANFLSGNPALNSRIAILEGSAQGRALIAASDVLVQDARQHANPPRAPKPVTGQLDVTPDPGGREGRYRVAYPAGTGELSVSGGLFVRNGAASLSVAGSGASARYVDVSEGARTLTINGSWLASGERGWDPVLDIYNTSTANGGVGQRLAVATGASRSTELRGRFETVAVRVPPPFADPDAETQAQPSADVGGIMRDTLVVSEAPDTRARLWPEAVADFTAYLMPEVGAPKYGENWEPLVTEVEPARPRDPAEAGSLTFAPRGDRTGPAALPSAEDTGPQIADAGPEGVAGTNSRGSEPPDGSRGDDDPVPLRWTAAELERMSAEERCVAQPVYREGGIAITALGEYQTAEVSVRSPGTIHWVERIVSQGRTVHEGSCGVPHERTVTEQPGVVTQATPQAMVGELLTDTATVTGRFAPNAAYSLRFEAYRAEESAEGVPLCTADNRIYRSERIPVREPGDVVAPGFVARWEHGTKVWWVETLSMDTGSGSERLHRGSCGLDTETTEIGRPEVTTVAPEAAVVGDTITDTAVVSGALTDTEHARWELTFAGYRGSADSDTPVCTPETQLFDTGPTPVTGPGEYFSEPVPVPLGWAGPVWWVETLWLIEGDTRTPALRGECGATQESTVISEPSVATRASGVVATGEVMRDVAEIAGELTQRPGATHDLVFEGYRGDASLTGTDAATCTADTALFRTDPVPVTAAGELESPELTALPEFGDTVWWVAVLRLHADGETTELVRGVCGAPEETTTVQAPHVRTESAGTAVVGEEMYDTAILEGRFAERPGLSYHVRFTAYAADSEGTLVCSPDRIIPELSDPDGVVVDGPGRVESRRVTTTPEHLGAGGYVETLVMREAGQEHVISVGECGAPSERFEVVAAPTPDTPPLARTGGSGTTLLFWGGVGLLLLALAAGIAVLAHRRR</sequence>
<keyword evidence="2" id="KW-0964">Secreted</keyword>
<evidence type="ECO:0000256" key="5">
    <source>
        <dbReference type="SAM" id="MobiDB-lite"/>
    </source>
</evidence>
<keyword evidence="1" id="KW-0134">Cell wall</keyword>
<evidence type="ECO:0000256" key="4">
    <source>
        <dbReference type="ARBA" id="ARBA00023088"/>
    </source>
</evidence>
<feature type="region of interest" description="Disordered" evidence="5">
    <location>
        <begin position="331"/>
        <end position="399"/>
    </location>
</feature>
<keyword evidence="6" id="KW-0812">Transmembrane</keyword>
<evidence type="ECO:0000256" key="6">
    <source>
        <dbReference type="SAM" id="Phobius"/>
    </source>
</evidence>
<keyword evidence="6" id="KW-0472">Membrane</keyword>
<evidence type="ECO:0000256" key="1">
    <source>
        <dbReference type="ARBA" id="ARBA00022512"/>
    </source>
</evidence>
<evidence type="ECO:0000313" key="9">
    <source>
        <dbReference type="Proteomes" id="UP001645859"/>
    </source>
</evidence>